<evidence type="ECO:0008006" key="5">
    <source>
        <dbReference type="Google" id="ProtNLM"/>
    </source>
</evidence>
<name>A0A7N0VF79_KALFE</name>
<protein>
    <recommendedName>
        <fullName evidence="5">Beta-glucosidase</fullName>
    </recommendedName>
</protein>
<evidence type="ECO:0000256" key="2">
    <source>
        <dbReference type="RuleBase" id="RU003690"/>
    </source>
</evidence>
<evidence type="ECO:0000313" key="3">
    <source>
        <dbReference type="EnsemblPlants" id="Kaladp0674s0055.1.v1.1"/>
    </source>
</evidence>
<dbReference type="Pfam" id="PF00232">
    <property type="entry name" value="Glyco_hydro_1"/>
    <property type="match status" value="1"/>
</dbReference>
<dbReference type="Gene3D" id="3.20.20.80">
    <property type="entry name" value="Glycosidases"/>
    <property type="match status" value="1"/>
</dbReference>
<dbReference type="SUPFAM" id="SSF51445">
    <property type="entry name" value="(Trans)glycosidases"/>
    <property type="match status" value="1"/>
</dbReference>
<dbReference type="EnsemblPlants" id="Kaladp0674s0055.1.v1.1">
    <property type="protein sequence ID" value="Kaladp0674s0055.1.v1.1"/>
    <property type="gene ID" value="Kaladp0674s0055.v1.1"/>
</dbReference>
<organism evidence="3 4">
    <name type="scientific">Kalanchoe fedtschenkoi</name>
    <name type="common">Lavender scallops</name>
    <name type="synonym">South American air plant</name>
    <dbReference type="NCBI Taxonomy" id="63787"/>
    <lineage>
        <taxon>Eukaryota</taxon>
        <taxon>Viridiplantae</taxon>
        <taxon>Streptophyta</taxon>
        <taxon>Embryophyta</taxon>
        <taxon>Tracheophyta</taxon>
        <taxon>Spermatophyta</taxon>
        <taxon>Magnoliopsida</taxon>
        <taxon>eudicotyledons</taxon>
        <taxon>Gunneridae</taxon>
        <taxon>Pentapetalae</taxon>
        <taxon>Saxifragales</taxon>
        <taxon>Crassulaceae</taxon>
        <taxon>Kalanchoe</taxon>
    </lineage>
</organism>
<proteinExistence type="inferred from homology"/>
<dbReference type="OMA" id="KWMQWNY"/>
<evidence type="ECO:0000256" key="1">
    <source>
        <dbReference type="ARBA" id="ARBA00010838"/>
    </source>
</evidence>
<accession>A0A7N0VF79</accession>
<dbReference type="PRINTS" id="PR00131">
    <property type="entry name" value="GLHYDRLASE1"/>
</dbReference>
<dbReference type="PANTHER" id="PTHR10353">
    <property type="entry name" value="GLYCOSYL HYDROLASE"/>
    <property type="match status" value="1"/>
</dbReference>
<comment type="similarity">
    <text evidence="1 2">Belongs to the glycosyl hydrolase 1 family.</text>
</comment>
<dbReference type="Gramene" id="Kaladp0674s0055.1.v1.1">
    <property type="protein sequence ID" value="Kaladp0674s0055.1.v1.1"/>
    <property type="gene ID" value="Kaladp0674s0055.v1.1"/>
</dbReference>
<evidence type="ECO:0000313" key="4">
    <source>
        <dbReference type="Proteomes" id="UP000594263"/>
    </source>
</evidence>
<dbReference type="Proteomes" id="UP000594263">
    <property type="component" value="Unplaced"/>
</dbReference>
<dbReference type="GO" id="GO:0008422">
    <property type="term" value="F:beta-glucosidase activity"/>
    <property type="evidence" value="ECO:0007669"/>
    <property type="project" value="TreeGrafter"/>
</dbReference>
<dbReference type="AlphaFoldDB" id="A0A7N0VF79"/>
<dbReference type="InterPro" id="IPR017853">
    <property type="entry name" value="GH"/>
</dbReference>
<dbReference type="FunFam" id="3.20.20.80:FF:000041">
    <property type="entry name" value="Beta-glucosidase 7"/>
    <property type="match status" value="1"/>
</dbReference>
<reference evidence="3" key="1">
    <citation type="submission" date="2021-01" db="UniProtKB">
        <authorList>
            <consortium name="EnsemblPlants"/>
        </authorList>
    </citation>
    <scope>IDENTIFICATION</scope>
</reference>
<dbReference type="InterPro" id="IPR001360">
    <property type="entry name" value="Glyco_hydro_1"/>
</dbReference>
<sequence length="548" mass="62104">MSAIIIRHSHLHLLQLSKAIKPSSSRSLSLIATMKMMMSASSLLLVPMLLLSAISSTDAVFDSADRTKTKLDLGGLSREAFPEGFVFGTATSAFQVEGMANKGGRGPSIWDTYIKDNPGAIAGNATADVAVDQYHRYKEDVDLLAKLNFDAYRFSISWSRIFPNGTGKVNWEGVAYYNRLIDYLLEKGVTPYANLYHYDLPQALHDRYLGWLSPQIVKDYASYAEFCFQVFGGRVKNWITYNEPKDVAWGGYGDGSFTPARCSKDVGNCTAGNSGTEPYIVGHYFILAHATAVKIYREKYQAIQHGRIGLVTDFVWYEPLTRSKADNYAAQRARDFHLGWFLDPLINGEYPKTMRNIVGDRLPKFTGEEAEMVKGTFDFIGINHYTTFYTYDTGNQTGPLSYMNDWHAGFAYEKNGVPVGKRANSVWLYKVPWGVYKTASYIKERYGNPTIILSENGMDDPGNATFHKALVDSERMAYFRGYLQQLKRGIDEGANVIGYFAWSLLDNFEWKSGYTSRFGITYIDYKTLNRYPKMSAYWFRKMLARHDH</sequence>
<dbReference type="GO" id="GO:0005975">
    <property type="term" value="P:carbohydrate metabolic process"/>
    <property type="evidence" value="ECO:0007669"/>
    <property type="project" value="InterPro"/>
</dbReference>
<keyword evidence="4" id="KW-1185">Reference proteome</keyword>
<dbReference type="PANTHER" id="PTHR10353:SF170">
    <property type="entry name" value="BETA-GLUCOSIDASE 44-LIKE"/>
    <property type="match status" value="1"/>
</dbReference>